<keyword evidence="3" id="KW-0813">Transport</keyword>
<evidence type="ECO:0000259" key="7">
    <source>
        <dbReference type="PROSITE" id="PS50983"/>
    </source>
</evidence>
<proteinExistence type="inferred from homology"/>
<protein>
    <submittedName>
        <fullName evidence="8">ABC transporter substrate-binding protein</fullName>
    </submittedName>
</protein>
<dbReference type="InterPro" id="IPR051313">
    <property type="entry name" value="Bact_iron-sidero_bind"/>
</dbReference>
<dbReference type="PROSITE" id="PS51257">
    <property type="entry name" value="PROKAR_LIPOPROTEIN"/>
    <property type="match status" value="1"/>
</dbReference>
<feature type="signal peptide" evidence="6">
    <location>
        <begin position="1"/>
        <end position="21"/>
    </location>
</feature>
<keyword evidence="4 6" id="KW-0732">Signal</keyword>
<dbReference type="PANTHER" id="PTHR30532">
    <property type="entry name" value="IRON III DICITRATE-BINDING PERIPLASMIC PROTEIN"/>
    <property type="match status" value="1"/>
</dbReference>
<comment type="similarity">
    <text evidence="2">Belongs to the bacterial solute-binding protein 8 family.</text>
</comment>
<keyword evidence="9" id="KW-1185">Reference proteome</keyword>
<accession>A0A229NV19</accession>
<feature type="compositionally biased region" description="Low complexity" evidence="5">
    <location>
        <begin position="29"/>
        <end position="51"/>
    </location>
</feature>
<evidence type="ECO:0000313" key="8">
    <source>
        <dbReference type="EMBL" id="OXM13459.1"/>
    </source>
</evidence>
<dbReference type="SUPFAM" id="SSF53807">
    <property type="entry name" value="Helical backbone' metal receptor"/>
    <property type="match status" value="1"/>
</dbReference>
<evidence type="ECO:0000256" key="3">
    <source>
        <dbReference type="ARBA" id="ARBA00022448"/>
    </source>
</evidence>
<sequence length="331" mass="35868">MFFQKKTLVLLLTILTTLLLAACGSNTNNTQSNSGGEATPAPSAAPSASPAAERKLTDGLGNEVTVPANPQRIIASYLEDYLVALGVKPVAQWKVSNGIQDYLQDSLKDIPTIPYDLPFEDVTKFEPDLLIVGSSATVEGQKYGQYSKIAPTYVLGDSVVNDWRKALLKMGEVLDKGDEAQKVLDDYEKKAADAKSSIQAKLPGQSVAAIWLVKNKFFIVSDKQSSGSLLYGDLGFQSPAIVKEISAKGTGNWNSISLEKLAELDADHLILINSDKGTGAKALEEPIWKSVKAVKNGNVYEYPRTSSWLYYGPIASSQMIDDVMKDIVNKQ</sequence>
<dbReference type="CDD" id="cd01138">
    <property type="entry name" value="FeuA"/>
    <property type="match status" value="1"/>
</dbReference>
<comment type="caution">
    <text evidence="8">The sequence shown here is derived from an EMBL/GenBank/DDBJ whole genome shotgun (WGS) entry which is preliminary data.</text>
</comment>
<name>A0A229NV19_9BACL</name>
<dbReference type="PANTHER" id="PTHR30532:SF29">
    <property type="entry name" value="FE(3+) DICITRATE-BINDING PERIPLASMIC PROTEIN"/>
    <property type="match status" value="1"/>
</dbReference>
<evidence type="ECO:0000256" key="4">
    <source>
        <dbReference type="ARBA" id="ARBA00022729"/>
    </source>
</evidence>
<feature type="region of interest" description="Disordered" evidence="5">
    <location>
        <begin position="29"/>
        <end position="53"/>
    </location>
</feature>
<evidence type="ECO:0000313" key="9">
    <source>
        <dbReference type="Proteomes" id="UP000215145"/>
    </source>
</evidence>
<dbReference type="RefSeq" id="WP_089526164.1">
    <property type="nucleotide sequence ID" value="NZ_NMUQ01000003.1"/>
</dbReference>
<reference evidence="8 9" key="1">
    <citation type="submission" date="2017-07" db="EMBL/GenBank/DDBJ databases">
        <title>Paenibacillus herberti R33 genome sequencing and assembly.</title>
        <authorList>
            <person name="Su W."/>
        </authorList>
    </citation>
    <scope>NUCLEOTIDE SEQUENCE [LARGE SCALE GENOMIC DNA]</scope>
    <source>
        <strain evidence="8 9">R33</strain>
    </source>
</reference>
<dbReference type="Pfam" id="PF01497">
    <property type="entry name" value="Peripla_BP_2"/>
    <property type="match status" value="1"/>
</dbReference>
<dbReference type="OrthoDB" id="2417096at2"/>
<organism evidence="8 9">
    <name type="scientific">Paenibacillus herberti</name>
    <dbReference type="NCBI Taxonomy" id="1619309"/>
    <lineage>
        <taxon>Bacteria</taxon>
        <taxon>Bacillati</taxon>
        <taxon>Bacillota</taxon>
        <taxon>Bacilli</taxon>
        <taxon>Bacillales</taxon>
        <taxon>Paenibacillaceae</taxon>
        <taxon>Paenibacillus</taxon>
    </lineage>
</organism>
<evidence type="ECO:0000256" key="2">
    <source>
        <dbReference type="ARBA" id="ARBA00008814"/>
    </source>
</evidence>
<dbReference type="EMBL" id="NMUQ01000003">
    <property type="protein sequence ID" value="OXM13459.1"/>
    <property type="molecule type" value="Genomic_DNA"/>
</dbReference>
<feature type="domain" description="Fe/B12 periplasmic-binding" evidence="7">
    <location>
        <begin position="70"/>
        <end position="331"/>
    </location>
</feature>
<dbReference type="AlphaFoldDB" id="A0A229NV19"/>
<dbReference type="PROSITE" id="PS50983">
    <property type="entry name" value="FE_B12_PBP"/>
    <property type="match status" value="1"/>
</dbReference>
<dbReference type="GO" id="GO:1901678">
    <property type="term" value="P:iron coordination entity transport"/>
    <property type="evidence" value="ECO:0007669"/>
    <property type="project" value="UniProtKB-ARBA"/>
</dbReference>
<gene>
    <name evidence="8" type="ORF">CGZ75_20665</name>
</gene>
<feature type="chain" id="PRO_5038642060" evidence="6">
    <location>
        <begin position="22"/>
        <end position="331"/>
    </location>
</feature>
<evidence type="ECO:0000256" key="1">
    <source>
        <dbReference type="ARBA" id="ARBA00004196"/>
    </source>
</evidence>
<evidence type="ECO:0000256" key="5">
    <source>
        <dbReference type="SAM" id="MobiDB-lite"/>
    </source>
</evidence>
<dbReference type="Proteomes" id="UP000215145">
    <property type="component" value="Unassembled WGS sequence"/>
</dbReference>
<dbReference type="GO" id="GO:0030288">
    <property type="term" value="C:outer membrane-bounded periplasmic space"/>
    <property type="evidence" value="ECO:0007669"/>
    <property type="project" value="TreeGrafter"/>
</dbReference>
<evidence type="ECO:0000256" key="6">
    <source>
        <dbReference type="SAM" id="SignalP"/>
    </source>
</evidence>
<dbReference type="InterPro" id="IPR002491">
    <property type="entry name" value="ABC_transptr_periplasmic_BD"/>
</dbReference>
<dbReference type="Gene3D" id="3.40.50.1980">
    <property type="entry name" value="Nitrogenase molybdenum iron protein domain"/>
    <property type="match status" value="2"/>
</dbReference>
<comment type="subcellular location">
    <subcellularLocation>
        <location evidence="1">Cell envelope</location>
    </subcellularLocation>
</comment>